<evidence type="ECO:0000256" key="3">
    <source>
        <dbReference type="ARBA" id="ARBA00023172"/>
    </source>
</evidence>
<dbReference type="Pfam" id="PF13495">
    <property type="entry name" value="Phage_int_SAM_4"/>
    <property type="match status" value="1"/>
</dbReference>
<name>A6VW82_MARMS</name>
<evidence type="ECO:0000259" key="6">
    <source>
        <dbReference type="PROSITE" id="PS51900"/>
    </source>
</evidence>
<dbReference type="PROSITE" id="PS51900">
    <property type="entry name" value="CB"/>
    <property type="match status" value="1"/>
</dbReference>
<dbReference type="InterPro" id="IPR044068">
    <property type="entry name" value="CB"/>
</dbReference>
<dbReference type="STRING" id="400668.Mmwyl1_1786"/>
<evidence type="ECO:0000313" key="7">
    <source>
        <dbReference type="EMBL" id="ABR70711.1"/>
    </source>
</evidence>
<dbReference type="HOGENOM" id="CLU_027562_37_1_6"/>
<sequence length="150" mass="17291">MSSSPFLNFIRHELRLRGYSLKTEKSYLYWIKYFIRFHKLQHPQNMGAEEVRAFLAVEKNVAINTQKSALNALAFLYNKLLNQPLGDLGFQHAKQGLRLPIVLAANEIQNILGCMNERDHLIFSLLYGSGLRISECLRIRIQDINLDQGS</sequence>
<dbReference type="eggNOG" id="COG4974">
    <property type="taxonomic scope" value="Bacteria"/>
</dbReference>
<evidence type="ECO:0000259" key="5">
    <source>
        <dbReference type="PROSITE" id="PS51898"/>
    </source>
</evidence>
<evidence type="ECO:0000256" key="2">
    <source>
        <dbReference type="ARBA" id="ARBA00023125"/>
    </source>
</evidence>
<dbReference type="OrthoDB" id="9801717at2"/>
<dbReference type="InterPro" id="IPR010998">
    <property type="entry name" value="Integrase_recombinase_N"/>
</dbReference>
<dbReference type="GO" id="GO:0003677">
    <property type="term" value="F:DNA binding"/>
    <property type="evidence" value="ECO:0007669"/>
    <property type="project" value="UniProtKB-UniRule"/>
</dbReference>
<accession>A6VW82</accession>
<dbReference type="InterPro" id="IPR002104">
    <property type="entry name" value="Integrase_catalytic"/>
</dbReference>
<protein>
    <submittedName>
        <fullName evidence="7">Site-specific recombinase, phage integrase family</fullName>
    </submittedName>
</protein>
<keyword evidence="3" id="KW-0233">DNA recombination</keyword>
<evidence type="ECO:0000256" key="1">
    <source>
        <dbReference type="ARBA" id="ARBA00022908"/>
    </source>
</evidence>
<dbReference type="AlphaFoldDB" id="A6VW82"/>
<feature type="domain" description="Tyr recombinase" evidence="5">
    <location>
        <begin position="98"/>
        <end position="150"/>
    </location>
</feature>
<dbReference type="InterPro" id="IPR004107">
    <property type="entry name" value="Integrase_SAM-like_N"/>
</dbReference>
<dbReference type="SUPFAM" id="SSF56349">
    <property type="entry name" value="DNA breaking-rejoining enzymes"/>
    <property type="match status" value="1"/>
</dbReference>
<organism evidence="7">
    <name type="scientific">Marinomonas sp. (strain MWYL1)</name>
    <dbReference type="NCBI Taxonomy" id="400668"/>
    <lineage>
        <taxon>Bacteria</taxon>
        <taxon>Pseudomonadati</taxon>
        <taxon>Pseudomonadota</taxon>
        <taxon>Gammaproteobacteria</taxon>
        <taxon>Oceanospirillales</taxon>
        <taxon>Oceanospirillaceae</taxon>
        <taxon>Marinomonas</taxon>
    </lineage>
</organism>
<keyword evidence="1" id="KW-0229">DNA integration</keyword>
<dbReference type="InterPro" id="IPR013762">
    <property type="entry name" value="Integrase-like_cat_sf"/>
</dbReference>
<dbReference type="GO" id="GO:0006310">
    <property type="term" value="P:DNA recombination"/>
    <property type="evidence" value="ECO:0007669"/>
    <property type="project" value="UniProtKB-KW"/>
</dbReference>
<gene>
    <name evidence="7" type="ordered locus">Mmwyl1_1786</name>
</gene>
<dbReference type="EMBL" id="CP000749">
    <property type="protein sequence ID" value="ABR70711.1"/>
    <property type="molecule type" value="Genomic_DNA"/>
</dbReference>
<feature type="domain" description="Core-binding (CB)" evidence="6">
    <location>
        <begin position="1"/>
        <end position="81"/>
    </location>
</feature>
<dbReference type="Gene3D" id="1.10.150.130">
    <property type="match status" value="1"/>
</dbReference>
<evidence type="ECO:0000256" key="4">
    <source>
        <dbReference type="PROSITE-ProRule" id="PRU01248"/>
    </source>
</evidence>
<dbReference type="GO" id="GO:0015074">
    <property type="term" value="P:DNA integration"/>
    <property type="evidence" value="ECO:0007669"/>
    <property type="project" value="UniProtKB-KW"/>
</dbReference>
<proteinExistence type="predicted"/>
<dbReference type="InterPro" id="IPR011010">
    <property type="entry name" value="DNA_brk_join_enz"/>
</dbReference>
<keyword evidence="2 4" id="KW-0238">DNA-binding</keyword>
<dbReference type="PROSITE" id="PS51898">
    <property type="entry name" value="TYR_RECOMBINASE"/>
    <property type="match status" value="1"/>
</dbReference>
<dbReference type="Pfam" id="PF00589">
    <property type="entry name" value="Phage_integrase"/>
    <property type="match status" value="1"/>
</dbReference>
<reference evidence="7" key="1">
    <citation type="submission" date="2007-06" db="EMBL/GenBank/DDBJ databases">
        <title>Complete sequence of Marinomonas sp. MWYL1.</title>
        <authorList>
            <consortium name="US DOE Joint Genome Institute"/>
            <person name="Copeland A."/>
            <person name="Lucas S."/>
            <person name="Lapidus A."/>
            <person name="Barry K."/>
            <person name="Glavina del Rio T."/>
            <person name="Dalin E."/>
            <person name="Tice H."/>
            <person name="Pitluck S."/>
            <person name="Kiss H."/>
            <person name="Brettin T."/>
            <person name="Bruce D."/>
            <person name="Detter J.C."/>
            <person name="Han C."/>
            <person name="Schmutz J."/>
            <person name="Larimer F."/>
            <person name="Land M."/>
            <person name="Hauser L."/>
            <person name="Kyrpides N."/>
            <person name="Kim E."/>
            <person name="Johnston A.W.B."/>
            <person name="Todd J.D."/>
            <person name="Rogers R."/>
            <person name="Wexler M."/>
            <person name="Bond P.L."/>
            <person name="Li Y."/>
            <person name="Richardson P."/>
        </authorList>
    </citation>
    <scope>NUCLEOTIDE SEQUENCE [LARGE SCALE GENOMIC DNA]</scope>
    <source>
        <strain evidence="7">MWYL1</strain>
    </source>
</reference>
<dbReference type="Gene3D" id="1.10.443.10">
    <property type="entry name" value="Intergrase catalytic core"/>
    <property type="match status" value="1"/>
</dbReference>
<dbReference type="KEGG" id="mmw:Mmwyl1_1786"/>